<keyword evidence="1" id="KW-0812">Transmembrane</keyword>
<dbReference type="EMBL" id="MK838112">
    <property type="protein sequence ID" value="QDH46603.1"/>
    <property type="molecule type" value="Genomic_DNA"/>
</dbReference>
<sequence>MDFFEIFTKVFVILFGAIISAFIAIIPPSWVNDRTGNSFLALLTFLFSLSTAFSLFIYAAHWLKYNF</sequence>
<gene>
    <name evidence="2" type="ORF">LAh6_131</name>
</gene>
<dbReference type="Proteomes" id="UP000319466">
    <property type="component" value="Segment"/>
</dbReference>
<organism evidence="2 3">
    <name type="scientific">Aeromonas phage LAh_6</name>
    <dbReference type="NCBI Taxonomy" id="2591030"/>
    <lineage>
        <taxon>Viruses</taxon>
        <taxon>Duplodnaviria</taxon>
        <taxon>Heunggongvirae</taxon>
        <taxon>Uroviricota</taxon>
        <taxon>Caudoviricetes</taxon>
        <taxon>Grimontviridae</taxon>
        <taxon>Lahexavirus</taxon>
        <taxon>Lahexavirus LAh6</taxon>
    </lineage>
</organism>
<evidence type="ECO:0000313" key="3">
    <source>
        <dbReference type="Proteomes" id="UP000319466"/>
    </source>
</evidence>
<keyword evidence="1" id="KW-1133">Transmembrane helix</keyword>
<feature type="transmembrane region" description="Helical" evidence="1">
    <location>
        <begin position="6"/>
        <end position="27"/>
    </location>
</feature>
<reference evidence="2 3" key="1">
    <citation type="submission" date="2019-04" db="EMBL/GenBank/DDBJ databases">
        <title>Novel bacteriophages capable of disrupting biofilms from clinical strains of Aeromonas hydrophila with intrinsic antibiotic resistance.</title>
        <authorList>
            <person name="Kabwe M."/>
            <person name="Brown T.L."/>
            <person name="Speirs L."/>
            <person name="Ku H."/>
            <person name="Leach M."/>
            <person name="Chan H.T."/>
            <person name="Petrovski S."/>
            <person name="Lock P."/>
            <person name="Tucci J."/>
        </authorList>
    </citation>
    <scope>NUCLEOTIDE SEQUENCE [LARGE SCALE GENOMIC DNA]</scope>
</reference>
<keyword evidence="1" id="KW-0472">Membrane</keyword>
<protein>
    <submittedName>
        <fullName evidence="2">Uncharacterized protein</fullName>
    </submittedName>
</protein>
<evidence type="ECO:0000313" key="2">
    <source>
        <dbReference type="EMBL" id="QDH46603.1"/>
    </source>
</evidence>
<name>A0A514A018_9CAUD</name>
<evidence type="ECO:0000256" key="1">
    <source>
        <dbReference type="SAM" id="Phobius"/>
    </source>
</evidence>
<keyword evidence="3" id="KW-1185">Reference proteome</keyword>
<feature type="transmembrane region" description="Helical" evidence="1">
    <location>
        <begin position="39"/>
        <end position="63"/>
    </location>
</feature>
<accession>A0A514A018</accession>
<proteinExistence type="predicted"/>